<name>A0A6J2TGB1_DROLE</name>
<dbReference type="Proteomes" id="UP000504634">
    <property type="component" value="Unplaced"/>
</dbReference>
<dbReference type="RefSeq" id="XP_030375040.1">
    <property type="nucleotide sequence ID" value="XM_030519180.1"/>
</dbReference>
<dbReference type="SUPFAM" id="SSF53850">
    <property type="entry name" value="Periplasmic binding protein-like II"/>
    <property type="match status" value="1"/>
</dbReference>
<evidence type="ECO:0000256" key="2">
    <source>
        <dbReference type="ARBA" id="ARBA00008685"/>
    </source>
</evidence>
<evidence type="ECO:0000256" key="4">
    <source>
        <dbReference type="ARBA" id="ARBA00022692"/>
    </source>
</evidence>
<dbReference type="Pfam" id="PF00060">
    <property type="entry name" value="Lig_chan"/>
    <property type="match status" value="1"/>
</dbReference>
<evidence type="ECO:0000256" key="3">
    <source>
        <dbReference type="ARBA" id="ARBA00022475"/>
    </source>
</evidence>
<proteinExistence type="inferred from homology"/>
<evidence type="ECO:0000256" key="6">
    <source>
        <dbReference type="ARBA" id="ARBA00023136"/>
    </source>
</evidence>
<evidence type="ECO:0000313" key="11">
    <source>
        <dbReference type="Proteomes" id="UP000504634"/>
    </source>
</evidence>
<sequence length="505" mass="59386">MYMLMIQNDILQPLALSLFRKKSAAKHLSHVFLLIRNSENVSDAWLRSTFKQFWQIWLLNIVIIYWRAERLQIYRYNPFNDNYLIEVRYGAELPKLRTLFPTVIPNMQRKPLRMCIYSDEVRSIYGSRGQIYGTDGLMSEYIAERLNATRMVSRVQLDGQHNLSADICFMEIAKEYDDVAMNIRFLSPESFGKHVEFTVAHNRDDLCVIVPKADTAPTFWNMFRSFGCLVWLSLLASLLLANIFCYWTHHGHGIGVGLHIFGCMLGHALPLSSVPCRSSMRLFLVFWLYFSMLICTAFKGNLTSMLVSHKNLPDINDLPTLAQSEYRLLTRPRHLKHIERFLLRDHQLEGRVRQLMLPVPDMVLLRTLRRNDLSYAYLEKYHIAKFRVQERRHTERGRPLFHLMENCLVPFHAVYIVPYGSPYLGYLNRLIRSAHEFGFERYWDRIMNSIFLNAGAKVVHRRRRQNTDDSPVVLKIEHLHAVFCLWAVGEALALLVFLWERLKRN</sequence>
<evidence type="ECO:0000313" key="12">
    <source>
        <dbReference type="RefSeq" id="XP_030374143.1"/>
    </source>
</evidence>
<evidence type="ECO:0000256" key="9">
    <source>
        <dbReference type="SAM" id="Phobius"/>
    </source>
</evidence>
<evidence type="ECO:0000259" key="10">
    <source>
        <dbReference type="Pfam" id="PF00060"/>
    </source>
</evidence>
<dbReference type="InterPro" id="IPR052192">
    <property type="entry name" value="Insect_Ionotropic_Sensory_Rcpt"/>
</dbReference>
<feature type="transmembrane region" description="Helical" evidence="9">
    <location>
        <begin position="479"/>
        <end position="499"/>
    </location>
</feature>
<protein>
    <submittedName>
        <fullName evidence="12">Uncharacterized protein LOC115623748</fullName>
    </submittedName>
    <submittedName>
        <fullName evidence="13">Uncharacterized protein LOC115624478</fullName>
    </submittedName>
</protein>
<dbReference type="AlphaFoldDB" id="A0A6J2TGB1"/>
<evidence type="ECO:0000313" key="13">
    <source>
        <dbReference type="RefSeq" id="XP_030375040.1"/>
    </source>
</evidence>
<feature type="transmembrane region" description="Helical" evidence="9">
    <location>
        <begin position="282"/>
        <end position="302"/>
    </location>
</feature>
<evidence type="ECO:0000256" key="1">
    <source>
        <dbReference type="ARBA" id="ARBA00004651"/>
    </source>
</evidence>
<dbReference type="InterPro" id="IPR001320">
    <property type="entry name" value="Iontro_rcpt_C"/>
</dbReference>
<dbReference type="GO" id="GO:0050907">
    <property type="term" value="P:detection of chemical stimulus involved in sensory perception"/>
    <property type="evidence" value="ECO:0007669"/>
    <property type="project" value="UniProtKB-ARBA"/>
</dbReference>
<comment type="similarity">
    <text evidence="2">Belongs to the glutamate-gated ion channel (TC 1.A.10.1) family.</text>
</comment>
<keyword evidence="4 9" id="KW-0812">Transmembrane</keyword>
<feature type="domain" description="Ionotropic glutamate receptor C-terminal" evidence="10">
    <location>
        <begin position="274"/>
        <end position="489"/>
    </location>
</feature>
<organism evidence="11 12">
    <name type="scientific">Drosophila lebanonensis</name>
    <name type="common">Fruit fly</name>
    <name type="synonym">Scaptodrosophila lebanonensis</name>
    <dbReference type="NCBI Taxonomy" id="7225"/>
    <lineage>
        <taxon>Eukaryota</taxon>
        <taxon>Metazoa</taxon>
        <taxon>Ecdysozoa</taxon>
        <taxon>Arthropoda</taxon>
        <taxon>Hexapoda</taxon>
        <taxon>Insecta</taxon>
        <taxon>Pterygota</taxon>
        <taxon>Neoptera</taxon>
        <taxon>Endopterygota</taxon>
        <taxon>Diptera</taxon>
        <taxon>Brachycera</taxon>
        <taxon>Muscomorpha</taxon>
        <taxon>Ephydroidea</taxon>
        <taxon>Drosophilidae</taxon>
        <taxon>Scaptodrosophila</taxon>
    </lineage>
</organism>
<evidence type="ECO:0000256" key="5">
    <source>
        <dbReference type="ARBA" id="ARBA00022989"/>
    </source>
</evidence>
<dbReference type="PANTHER" id="PTHR42643">
    <property type="entry name" value="IONOTROPIC RECEPTOR 20A-RELATED"/>
    <property type="match status" value="1"/>
</dbReference>
<keyword evidence="11" id="KW-1185">Reference proteome</keyword>
<comment type="subcellular location">
    <subcellularLocation>
        <location evidence="1">Cell membrane</location>
        <topology evidence="1">Multi-pass membrane protein</topology>
    </subcellularLocation>
</comment>
<dbReference type="GO" id="GO:0005886">
    <property type="term" value="C:plasma membrane"/>
    <property type="evidence" value="ECO:0007669"/>
    <property type="project" value="UniProtKB-SubCell"/>
</dbReference>
<dbReference type="PANTHER" id="PTHR42643:SF31">
    <property type="entry name" value="IONOTROPIC RECEPTOR 68B-RELATED"/>
    <property type="match status" value="1"/>
</dbReference>
<dbReference type="GO" id="GO:0015276">
    <property type="term" value="F:ligand-gated monoatomic ion channel activity"/>
    <property type="evidence" value="ECO:0007669"/>
    <property type="project" value="InterPro"/>
</dbReference>
<accession>A0A6J2TGB1</accession>
<feature type="transmembrane region" description="Helical" evidence="9">
    <location>
        <begin position="228"/>
        <end position="247"/>
    </location>
</feature>
<evidence type="ECO:0000256" key="8">
    <source>
        <dbReference type="ARBA" id="ARBA00023180"/>
    </source>
</evidence>
<feature type="transmembrane region" description="Helical" evidence="9">
    <location>
        <begin position="253"/>
        <end position="270"/>
    </location>
</feature>
<dbReference type="GeneID" id="115623748"/>
<gene>
    <name evidence="12" type="primary">LOC115623748</name>
    <name evidence="13" type="synonym">LOC115624478</name>
</gene>
<keyword evidence="5 9" id="KW-1133">Transmembrane helix</keyword>
<reference evidence="12 13" key="1">
    <citation type="submission" date="2025-04" db="UniProtKB">
        <authorList>
            <consortium name="RefSeq"/>
        </authorList>
    </citation>
    <scope>IDENTIFICATION</scope>
    <source>
        <strain evidence="12 13">11010-0011.00</strain>
        <tissue evidence="12 13">Whole body</tissue>
    </source>
</reference>
<keyword evidence="7" id="KW-0675">Receptor</keyword>
<evidence type="ECO:0000256" key="7">
    <source>
        <dbReference type="ARBA" id="ARBA00023170"/>
    </source>
</evidence>
<keyword evidence="8" id="KW-0325">Glycoprotein</keyword>
<dbReference type="OrthoDB" id="6353409at2759"/>
<keyword evidence="3" id="KW-1003">Cell membrane</keyword>
<keyword evidence="6 9" id="KW-0472">Membrane</keyword>
<dbReference type="RefSeq" id="XP_030374143.1">
    <property type="nucleotide sequence ID" value="XM_030518283.1"/>
</dbReference>
<dbReference type="Gene3D" id="1.10.287.70">
    <property type="match status" value="1"/>
</dbReference>